<evidence type="ECO:0000313" key="5">
    <source>
        <dbReference type="Proteomes" id="UP000000226"/>
    </source>
</evidence>
<sequence length="347" mass="39424">MILKPSFSWKFNLQGLRPVHLALEQGHTRMIYHFIEMDKELVRAKMRGGLTLLHLASQSGDINLLSMFLKACPDSVKDLTARNETALHLYERFEVLEFLLRWLKTNIVELQTVLKQEDVEDNTILHIAATKNDTKAMKLLIREMMTNLDAANLLGQRAFDIIENQEIKKYLAEAEVRVRRGRKVSSLIRSIHEWIIQWIIRYTGMKEKMSNETRNAYMIAATLVATATYQTILSPPGGLHQIDAANTNNTIIPDSQVSIVYEGTSVLSPSDFMFFSTVNTCAFLTSTIAITYMMPKHVGGFLLYGSIHLLTMSYFLSLMIISPKPGNFSNLVFLVFIPIQTLASILF</sequence>
<dbReference type="STRING" id="3885.V7AI06"/>
<dbReference type="EMBL" id="CM002298">
    <property type="protein sequence ID" value="ESW05232.1"/>
    <property type="molecule type" value="Genomic_DNA"/>
</dbReference>
<dbReference type="GO" id="GO:0005886">
    <property type="term" value="C:plasma membrane"/>
    <property type="evidence" value="ECO:0007669"/>
    <property type="project" value="UniProtKB-SubCell"/>
</dbReference>
<dbReference type="InterPro" id="IPR026961">
    <property type="entry name" value="PGG_dom"/>
</dbReference>
<accession>V7AI06</accession>
<keyword evidence="5" id="KW-1185">Reference proteome</keyword>
<dbReference type="SUPFAM" id="SSF48403">
    <property type="entry name" value="Ankyrin repeat"/>
    <property type="match status" value="1"/>
</dbReference>
<dbReference type="OrthoDB" id="1434257at2759"/>
<evidence type="ECO:0000256" key="2">
    <source>
        <dbReference type="SAM" id="Phobius"/>
    </source>
</evidence>
<dbReference type="SMART" id="SM00248">
    <property type="entry name" value="ANK"/>
    <property type="match status" value="3"/>
</dbReference>
<name>V7AI06_PHAVU</name>
<reference evidence="5" key="1">
    <citation type="journal article" date="2014" name="Nat. Genet.">
        <title>A reference genome for common bean and genome-wide analysis of dual domestications.</title>
        <authorList>
            <person name="Schmutz J."/>
            <person name="McClean P.E."/>
            <person name="Mamidi S."/>
            <person name="Wu G.A."/>
            <person name="Cannon S.B."/>
            <person name="Grimwood J."/>
            <person name="Jenkins J."/>
            <person name="Shu S."/>
            <person name="Song Q."/>
            <person name="Chavarro C."/>
            <person name="Torres-Torres M."/>
            <person name="Geffroy V."/>
            <person name="Moghaddam S.M."/>
            <person name="Gao D."/>
            <person name="Abernathy B."/>
            <person name="Barry K."/>
            <person name="Blair M."/>
            <person name="Brick M.A."/>
            <person name="Chovatia M."/>
            <person name="Gepts P."/>
            <person name="Goodstein D.M."/>
            <person name="Gonzales M."/>
            <person name="Hellsten U."/>
            <person name="Hyten D.L."/>
            <person name="Jia G."/>
            <person name="Kelly J.D."/>
            <person name="Kudrna D."/>
            <person name="Lee R."/>
            <person name="Richard M.M."/>
            <person name="Miklas P.N."/>
            <person name="Osorno J.M."/>
            <person name="Rodrigues J."/>
            <person name="Thareau V."/>
            <person name="Urrea C.A."/>
            <person name="Wang M."/>
            <person name="Yu Y."/>
            <person name="Zhang M."/>
            <person name="Wing R.A."/>
            <person name="Cregan P.B."/>
            <person name="Rokhsar D.S."/>
            <person name="Jackson S.A."/>
        </authorList>
    </citation>
    <scope>NUCLEOTIDE SEQUENCE [LARGE SCALE GENOMIC DNA]</scope>
    <source>
        <strain evidence="5">cv. G19833</strain>
    </source>
</reference>
<proteinExistence type="predicted"/>
<keyword evidence="2" id="KW-0472">Membrane</keyword>
<dbReference type="eggNOG" id="KOG0504">
    <property type="taxonomic scope" value="Eukaryota"/>
</dbReference>
<dbReference type="InterPro" id="IPR036770">
    <property type="entry name" value="Ankyrin_rpt-contain_sf"/>
</dbReference>
<dbReference type="PANTHER" id="PTHR24128:SF24">
    <property type="entry name" value="ANKYRIN REPEAT PROTEIN"/>
    <property type="match status" value="1"/>
</dbReference>
<comment type="subcellular location">
    <subcellularLocation>
        <location evidence="1">Cell membrane</location>
        <topology evidence="1">Peripheral membrane protein</topology>
        <orientation evidence="1">Cytoplasmic side</orientation>
    </subcellularLocation>
</comment>
<feature type="transmembrane region" description="Helical" evidence="2">
    <location>
        <begin position="301"/>
        <end position="322"/>
    </location>
</feature>
<dbReference type="Gramene" id="ESW05232">
    <property type="protein sequence ID" value="ESW05232"/>
    <property type="gene ID" value="PHAVU_011G163300g"/>
</dbReference>
<evidence type="ECO:0000256" key="1">
    <source>
        <dbReference type="ARBA" id="ARBA00004413"/>
    </source>
</evidence>
<dbReference type="InterPro" id="IPR002110">
    <property type="entry name" value="Ankyrin_rpt"/>
</dbReference>
<dbReference type="OMA" id="HFAMEMM"/>
<keyword evidence="2" id="KW-1133">Transmembrane helix</keyword>
<protein>
    <recommendedName>
        <fullName evidence="3">PGG domain-containing protein</fullName>
    </recommendedName>
</protein>
<evidence type="ECO:0000259" key="3">
    <source>
        <dbReference type="Pfam" id="PF13962"/>
    </source>
</evidence>
<evidence type="ECO:0000313" key="4">
    <source>
        <dbReference type="EMBL" id="ESW05232.1"/>
    </source>
</evidence>
<feature type="domain" description="PGG" evidence="3">
    <location>
        <begin position="210"/>
        <end position="298"/>
    </location>
</feature>
<dbReference type="PANTHER" id="PTHR24128">
    <property type="entry name" value="HOMEOBOX PROTEIN WARIAI"/>
    <property type="match status" value="1"/>
</dbReference>
<dbReference type="SMR" id="V7AI06"/>
<dbReference type="Proteomes" id="UP000000226">
    <property type="component" value="Chromosome 11"/>
</dbReference>
<keyword evidence="2" id="KW-0812">Transmembrane</keyword>
<feature type="transmembrane region" description="Helical" evidence="2">
    <location>
        <begin position="272"/>
        <end position="294"/>
    </location>
</feature>
<feature type="transmembrane region" description="Helical" evidence="2">
    <location>
        <begin position="215"/>
        <end position="233"/>
    </location>
</feature>
<dbReference type="Pfam" id="PF00023">
    <property type="entry name" value="Ank"/>
    <property type="match status" value="1"/>
</dbReference>
<dbReference type="AlphaFoldDB" id="V7AI06"/>
<dbReference type="Pfam" id="PF13962">
    <property type="entry name" value="PGG"/>
    <property type="match status" value="1"/>
</dbReference>
<dbReference type="Gene3D" id="1.25.40.20">
    <property type="entry name" value="Ankyrin repeat-containing domain"/>
    <property type="match status" value="1"/>
</dbReference>
<gene>
    <name evidence="4" type="ORF">PHAVU_011G163300g</name>
</gene>
<organism evidence="4 5">
    <name type="scientific">Phaseolus vulgaris</name>
    <name type="common">Kidney bean</name>
    <name type="synonym">French bean</name>
    <dbReference type="NCBI Taxonomy" id="3885"/>
    <lineage>
        <taxon>Eukaryota</taxon>
        <taxon>Viridiplantae</taxon>
        <taxon>Streptophyta</taxon>
        <taxon>Embryophyta</taxon>
        <taxon>Tracheophyta</taxon>
        <taxon>Spermatophyta</taxon>
        <taxon>Magnoliopsida</taxon>
        <taxon>eudicotyledons</taxon>
        <taxon>Gunneridae</taxon>
        <taxon>Pentapetalae</taxon>
        <taxon>rosids</taxon>
        <taxon>fabids</taxon>
        <taxon>Fabales</taxon>
        <taxon>Fabaceae</taxon>
        <taxon>Papilionoideae</taxon>
        <taxon>50 kb inversion clade</taxon>
        <taxon>NPAAA clade</taxon>
        <taxon>indigoferoid/millettioid clade</taxon>
        <taxon>Phaseoleae</taxon>
        <taxon>Phaseolus</taxon>
    </lineage>
</organism>